<dbReference type="RefSeq" id="WP_046974457.1">
    <property type="nucleotide sequence ID" value="NZ_CP011104.1"/>
</dbReference>
<dbReference type="EMBL" id="CP011104">
    <property type="protein sequence ID" value="AKH63164.1"/>
    <property type="molecule type" value="Genomic_DNA"/>
</dbReference>
<dbReference type="AlphaFoldDB" id="A0A0F7LJ77"/>
<reference evidence="1 2" key="1">
    <citation type="journal article" date="2015" name="J. Biotechnol.">
        <title>Complete genome sequence of Photorhabdus temperata subsp. thracensis 39-8(T), an entomopathogenic bacterium for the improved commercial bioinsecticide.</title>
        <authorList>
            <person name="Kwak Y."/>
            <person name="Shin J.H."/>
        </authorList>
    </citation>
    <scope>NUCLEOTIDE SEQUENCE [LARGE SCALE GENOMIC DNA]</scope>
    <source>
        <strain evidence="1 2">DSM 15199</strain>
    </source>
</reference>
<dbReference type="PATRIC" id="fig|230089.6.peg.1605"/>
<organism evidence="1 2">
    <name type="scientific">Photorhabdus thracensis</name>
    <dbReference type="NCBI Taxonomy" id="230089"/>
    <lineage>
        <taxon>Bacteria</taxon>
        <taxon>Pseudomonadati</taxon>
        <taxon>Pseudomonadota</taxon>
        <taxon>Gammaproteobacteria</taxon>
        <taxon>Enterobacterales</taxon>
        <taxon>Morganellaceae</taxon>
        <taxon>Photorhabdus</taxon>
    </lineage>
</organism>
<proteinExistence type="predicted"/>
<dbReference type="KEGG" id="ptt:VY86_07285"/>
<evidence type="ECO:0000313" key="2">
    <source>
        <dbReference type="Proteomes" id="UP000034866"/>
    </source>
</evidence>
<reference evidence="2" key="2">
    <citation type="submission" date="2015-03" db="EMBL/GenBank/DDBJ databases">
        <title>Genome sequence of Azospirillum thiophilum strain DSM 21654T.</title>
        <authorList>
            <person name="Kwak Y."/>
            <person name="Shin J.-H."/>
        </authorList>
    </citation>
    <scope>NUCLEOTIDE SEQUENCE [LARGE SCALE GENOMIC DNA]</scope>
    <source>
        <strain evidence="2">DSM 15199</strain>
    </source>
</reference>
<dbReference type="OrthoDB" id="9890196at2"/>
<dbReference type="Proteomes" id="UP000034866">
    <property type="component" value="Chromosome"/>
</dbReference>
<protein>
    <submittedName>
        <fullName evidence="1">Uncharacterized protein</fullName>
    </submittedName>
</protein>
<gene>
    <name evidence="1" type="ORF">VY86_07285</name>
</gene>
<sequence length="81" mass="9100">MTIKNSTITGRELAELIERVIEVAEAFDIFFCLFPDEEDFVQSSQLLLLPLSRCLIDVASKLHELSVDGELILMGKLSSRT</sequence>
<evidence type="ECO:0000313" key="1">
    <source>
        <dbReference type="EMBL" id="AKH63164.1"/>
    </source>
</evidence>
<keyword evidence="2" id="KW-1185">Reference proteome</keyword>
<name>A0A0F7LJ77_9GAMM</name>
<accession>A0A0F7LJ77</accession>